<evidence type="ECO:0000313" key="3">
    <source>
        <dbReference type="Proteomes" id="UP000030378"/>
    </source>
</evidence>
<accession>A0AAP8PH68</accession>
<reference evidence="3" key="1">
    <citation type="submission" date="2017-12" db="EMBL/GenBank/DDBJ databases">
        <title>FDA dAtabase for Regulatory Grade micrObial Sequences (FDA-ARGOS): Supporting development and validation of Infectious Disease Dx tests.</title>
        <authorList>
            <person name="Campos J."/>
            <person name="Goldberg B."/>
            <person name="Tallon L."/>
            <person name="Sadzewicz L."/>
            <person name="Sengamalay N."/>
            <person name="Ott S."/>
            <person name="Godinez A."/>
            <person name="Nagaraj S."/>
            <person name="Vavikolanu K."/>
            <person name="Vyas G."/>
            <person name="Nadendla S."/>
            <person name="Aluvathingal J."/>
            <person name="Geyer C."/>
            <person name="Nandy P."/>
            <person name="Hobson J."/>
            <person name="Sichtig H."/>
        </authorList>
    </citation>
    <scope>NUCLEOTIDE SEQUENCE [LARGE SCALE GENOMIC DNA]</scope>
    <source>
        <strain evidence="3">FDAARGOS_79</strain>
    </source>
</reference>
<dbReference type="InterPro" id="IPR056925">
    <property type="entry name" value="ParE-like"/>
</dbReference>
<comment type="caution">
    <text evidence="2">The sequence shown here is derived from an EMBL/GenBank/DDBJ whole genome shotgun (WGS) entry which is preliminary data.</text>
</comment>
<protein>
    <recommendedName>
        <fullName evidence="1">ParE-like toxin domain-containing protein</fullName>
    </recommendedName>
</protein>
<sequence length="89" mass="10237">MKSVTLMPGLLAPRSAPPACQKKAIEQVKRFRRGERNYKQLYINGKGKCPPGRAWMKIDVGACWRLLSRNSGADWHLLTHERYNTEILK</sequence>
<dbReference type="EMBL" id="JTBC02000011">
    <property type="protein sequence ID" value="PNO64572.1"/>
    <property type="molecule type" value="Genomic_DNA"/>
</dbReference>
<dbReference type="Pfam" id="PF24732">
    <property type="entry name" value="ParE_like"/>
    <property type="match status" value="1"/>
</dbReference>
<organism evidence="2 3">
    <name type="scientific">Serratia marcescens</name>
    <dbReference type="NCBI Taxonomy" id="615"/>
    <lineage>
        <taxon>Bacteria</taxon>
        <taxon>Pseudomonadati</taxon>
        <taxon>Pseudomonadota</taxon>
        <taxon>Gammaproteobacteria</taxon>
        <taxon>Enterobacterales</taxon>
        <taxon>Yersiniaceae</taxon>
        <taxon>Serratia</taxon>
    </lineage>
</organism>
<proteinExistence type="predicted"/>
<evidence type="ECO:0000313" key="2">
    <source>
        <dbReference type="EMBL" id="PNO64572.1"/>
    </source>
</evidence>
<dbReference type="Proteomes" id="UP000030378">
    <property type="component" value="Unassembled WGS sequence"/>
</dbReference>
<name>A0AAP8PH68_SERMA</name>
<dbReference type="RefSeq" id="WP_102985284.1">
    <property type="nucleotide sequence ID" value="NZ_JTBC02000011.1"/>
</dbReference>
<evidence type="ECO:0000259" key="1">
    <source>
        <dbReference type="Pfam" id="PF24732"/>
    </source>
</evidence>
<dbReference type="AlphaFoldDB" id="A0AAP8PH68"/>
<gene>
    <name evidence="2" type="ORF">MC70_020215</name>
</gene>
<feature type="domain" description="ParE-like toxin" evidence="1">
    <location>
        <begin position="19"/>
        <end position="84"/>
    </location>
</feature>